<gene>
    <name evidence="3" type="ORF">UT14_C0031G0001</name>
</gene>
<dbReference type="Proteomes" id="UP000033841">
    <property type="component" value="Unassembled WGS sequence"/>
</dbReference>
<dbReference type="PROSITE" id="PS51880">
    <property type="entry name" value="TGS"/>
    <property type="match status" value="1"/>
</dbReference>
<dbReference type="Gene3D" id="3.10.20.30">
    <property type="match status" value="1"/>
</dbReference>
<dbReference type="InterPro" id="IPR012675">
    <property type="entry name" value="Beta-grasp_dom_sf"/>
</dbReference>
<comment type="caution">
    <text evidence="3">The sequence shown here is derived from an EMBL/GenBank/DDBJ whole genome shotgun (WGS) entry which is preliminary data.</text>
</comment>
<dbReference type="Pfam" id="PF02824">
    <property type="entry name" value="TGS"/>
    <property type="match status" value="1"/>
</dbReference>
<dbReference type="InterPro" id="IPR007685">
    <property type="entry name" value="RelA_SpoT"/>
</dbReference>
<dbReference type="GO" id="GO:0005886">
    <property type="term" value="C:plasma membrane"/>
    <property type="evidence" value="ECO:0007669"/>
    <property type="project" value="TreeGrafter"/>
</dbReference>
<dbReference type="EMBL" id="LBVR01000031">
    <property type="protein sequence ID" value="KKQ90685.1"/>
    <property type="molecule type" value="Genomic_DNA"/>
</dbReference>
<dbReference type="InterPro" id="IPR012676">
    <property type="entry name" value="TGS-like"/>
</dbReference>
<proteinExistence type="inferred from homology"/>
<evidence type="ECO:0000259" key="2">
    <source>
        <dbReference type="PROSITE" id="PS51880"/>
    </source>
</evidence>
<dbReference type="CDD" id="cd05399">
    <property type="entry name" value="NT_Rel-Spo_like"/>
    <property type="match status" value="1"/>
</dbReference>
<accession>A0A0G0LRU1</accession>
<evidence type="ECO:0000313" key="3">
    <source>
        <dbReference type="EMBL" id="KKQ90685.1"/>
    </source>
</evidence>
<dbReference type="InterPro" id="IPR033655">
    <property type="entry name" value="TGS_RelA/SpoT"/>
</dbReference>
<evidence type="ECO:0000313" key="4">
    <source>
        <dbReference type="Proteomes" id="UP000033841"/>
    </source>
</evidence>
<sequence length="245" mass="28452">IESTLNLNNISNFEISSRIKSLYSTYLTMKKKGKNTVKDRVGVRIICSKLEDCYMILGLLHSRYQYLADEFNDYISSPKANGYRSLQTTVLWKNDVTVEIQIRTFEMHDFDEFGPASHIAYKQGSNKGYEWVKDLVKWQKNDKNVSNYRINVLDKFVYVFTPKGDTLQLPIGSTAIDFAYRVHTDIGDHCTGAMINNKMNKINTELKTGDLVEILTSKKINVSREWLRFVKTSWAREHIRKITKI</sequence>
<comment type="similarity">
    <text evidence="1">Belongs to the RelA/SpoT family.</text>
</comment>
<dbReference type="SMART" id="SM00954">
    <property type="entry name" value="RelA_SpoT"/>
    <property type="match status" value="1"/>
</dbReference>
<dbReference type="InterPro" id="IPR004095">
    <property type="entry name" value="TGS"/>
</dbReference>
<dbReference type="Gene3D" id="3.30.460.10">
    <property type="entry name" value="Beta Polymerase, domain 2"/>
    <property type="match status" value="1"/>
</dbReference>
<name>A0A0G0LRU1_9BACT</name>
<dbReference type="FunFam" id="3.10.20.30:FF:000002">
    <property type="entry name" value="GTP pyrophosphokinase (RelA/SpoT)"/>
    <property type="match status" value="1"/>
</dbReference>
<dbReference type="AlphaFoldDB" id="A0A0G0LRU1"/>
<reference evidence="3 4" key="1">
    <citation type="journal article" date="2015" name="Nature">
        <title>rRNA introns, odd ribosomes, and small enigmatic genomes across a large radiation of phyla.</title>
        <authorList>
            <person name="Brown C.T."/>
            <person name="Hug L.A."/>
            <person name="Thomas B.C."/>
            <person name="Sharon I."/>
            <person name="Castelle C.J."/>
            <person name="Singh A."/>
            <person name="Wilkins M.J."/>
            <person name="Williams K.H."/>
            <person name="Banfield J.F."/>
        </authorList>
    </citation>
    <scope>NUCLEOTIDE SEQUENCE [LARGE SCALE GENOMIC DNA]</scope>
</reference>
<dbReference type="GO" id="GO:0015969">
    <property type="term" value="P:guanosine tetraphosphate metabolic process"/>
    <property type="evidence" value="ECO:0007669"/>
    <property type="project" value="InterPro"/>
</dbReference>
<dbReference type="CDD" id="cd01668">
    <property type="entry name" value="TGS_RSH"/>
    <property type="match status" value="1"/>
</dbReference>
<dbReference type="InterPro" id="IPR043519">
    <property type="entry name" value="NT_sf"/>
</dbReference>
<dbReference type="PATRIC" id="fig|1618489.3.peg.495"/>
<dbReference type="SUPFAM" id="SSF81301">
    <property type="entry name" value="Nucleotidyltransferase"/>
    <property type="match status" value="1"/>
</dbReference>
<feature type="domain" description="TGS" evidence="2">
    <location>
        <begin position="155"/>
        <end position="216"/>
    </location>
</feature>
<protein>
    <submittedName>
        <fullName evidence="3">(P)ppGpp synthetase I, SpoT/RelA</fullName>
    </submittedName>
</protein>
<dbReference type="PANTHER" id="PTHR21262">
    <property type="entry name" value="GUANOSINE-3',5'-BIS DIPHOSPHATE 3'-PYROPHOSPHOHYDROLASE"/>
    <property type="match status" value="1"/>
</dbReference>
<evidence type="ECO:0000256" key="1">
    <source>
        <dbReference type="ARBA" id="ARBA00007476"/>
    </source>
</evidence>
<organism evidence="3 4">
    <name type="scientific">Candidatus Shapirobacteria bacterium GW2011_GWE1_38_92</name>
    <dbReference type="NCBI Taxonomy" id="1618489"/>
    <lineage>
        <taxon>Bacteria</taxon>
        <taxon>Candidatus Shapironibacteriota</taxon>
    </lineage>
</organism>
<dbReference type="SUPFAM" id="SSF81271">
    <property type="entry name" value="TGS-like"/>
    <property type="match status" value="1"/>
</dbReference>
<feature type="non-terminal residue" evidence="3">
    <location>
        <position position="1"/>
    </location>
</feature>
<dbReference type="Pfam" id="PF04607">
    <property type="entry name" value="RelA_SpoT"/>
    <property type="match status" value="1"/>
</dbReference>
<dbReference type="PANTHER" id="PTHR21262:SF31">
    <property type="entry name" value="GTP PYROPHOSPHOKINASE"/>
    <property type="match status" value="1"/>
</dbReference>